<evidence type="ECO:0000256" key="1">
    <source>
        <dbReference type="SAM" id="Phobius"/>
    </source>
</evidence>
<evidence type="ECO:0000313" key="4">
    <source>
        <dbReference type="Proteomes" id="UP000198636"/>
    </source>
</evidence>
<sequence length="244" mass="28051">MAIVKSYDKKTKYSHYSDLFRNPFWMFLLGICVIFFIAANSVAMYIMSTCLLVLSLSILAYAYFGEELNLHNRIFRHLSKLDEGFIILPSMKITDGYEHGCTSFVVISPKGVFNIKVLDFTGILEGQEKDGVWNYTDYSFPYQPQHRRIRNPIFKLEKSQKILESLLKKNHINYLFLKSIFIVKNQHAVVKCDTDIPIIKLNELNDYILGCSDRQHTPSFLESITAAIMSGHSGSCCEKFICAE</sequence>
<dbReference type="InterPro" id="IPR011528">
    <property type="entry name" value="NERD"/>
</dbReference>
<evidence type="ECO:0000313" key="3">
    <source>
        <dbReference type="EMBL" id="SCX75901.1"/>
    </source>
</evidence>
<feature type="domain" description="NERD" evidence="2">
    <location>
        <begin position="72"/>
        <end position="177"/>
    </location>
</feature>
<dbReference type="RefSeq" id="WP_176758791.1">
    <property type="nucleotide sequence ID" value="NZ_FMUS01000001.1"/>
</dbReference>
<organism evidence="3 4">
    <name type="scientific">Alkaliphilus peptidifermentans DSM 18978</name>
    <dbReference type="NCBI Taxonomy" id="1120976"/>
    <lineage>
        <taxon>Bacteria</taxon>
        <taxon>Bacillati</taxon>
        <taxon>Bacillota</taxon>
        <taxon>Clostridia</taxon>
        <taxon>Peptostreptococcales</taxon>
        <taxon>Natronincolaceae</taxon>
        <taxon>Alkaliphilus</taxon>
    </lineage>
</organism>
<reference evidence="3 4" key="1">
    <citation type="submission" date="2016-10" db="EMBL/GenBank/DDBJ databases">
        <authorList>
            <person name="de Groot N.N."/>
        </authorList>
    </citation>
    <scope>NUCLEOTIDE SEQUENCE [LARGE SCALE GENOMIC DNA]</scope>
    <source>
        <strain evidence="3 4">DSM 18978</strain>
    </source>
</reference>
<dbReference type="AlphaFoldDB" id="A0A1G5ADG9"/>
<accession>A0A1G5ADG9</accession>
<gene>
    <name evidence="3" type="ORF">SAMN03080606_00072</name>
</gene>
<protein>
    <submittedName>
        <fullName evidence="3">Nuclease-related domain-containing protein</fullName>
    </submittedName>
</protein>
<keyword evidence="1" id="KW-0812">Transmembrane</keyword>
<name>A0A1G5ADG9_9FIRM</name>
<keyword evidence="1" id="KW-0472">Membrane</keyword>
<evidence type="ECO:0000259" key="2">
    <source>
        <dbReference type="Pfam" id="PF08378"/>
    </source>
</evidence>
<keyword evidence="4" id="KW-1185">Reference proteome</keyword>
<dbReference type="STRING" id="1120976.SAMN03080606_00072"/>
<dbReference type="Pfam" id="PF08378">
    <property type="entry name" value="NERD"/>
    <property type="match status" value="1"/>
</dbReference>
<dbReference type="EMBL" id="FMUS01000001">
    <property type="protein sequence ID" value="SCX75901.1"/>
    <property type="molecule type" value="Genomic_DNA"/>
</dbReference>
<keyword evidence="1" id="KW-1133">Transmembrane helix</keyword>
<dbReference type="Proteomes" id="UP000198636">
    <property type="component" value="Unassembled WGS sequence"/>
</dbReference>
<proteinExistence type="predicted"/>
<feature type="transmembrane region" description="Helical" evidence="1">
    <location>
        <begin position="45"/>
        <end position="64"/>
    </location>
</feature>
<feature type="transmembrane region" description="Helical" evidence="1">
    <location>
        <begin position="20"/>
        <end position="39"/>
    </location>
</feature>